<feature type="domain" description="CRAL-TRIO" evidence="1">
    <location>
        <begin position="1"/>
        <end position="150"/>
    </location>
</feature>
<dbReference type="PANTHER" id="PTHR48411">
    <property type="entry name" value="OS01G0948300 PROTEIN"/>
    <property type="match status" value="1"/>
</dbReference>
<dbReference type="PROSITE" id="PS50191">
    <property type="entry name" value="CRAL_TRIO"/>
    <property type="match status" value="1"/>
</dbReference>
<dbReference type="Proteomes" id="UP000054558">
    <property type="component" value="Unassembled WGS sequence"/>
</dbReference>
<dbReference type="STRING" id="105231.A0A1Y1HP61"/>
<dbReference type="Pfam" id="PF13716">
    <property type="entry name" value="CRAL_TRIO_2"/>
    <property type="match status" value="1"/>
</dbReference>
<dbReference type="OMA" id="GMEGDHP"/>
<dbReference type="SUPFAM" id="SSF52087">
    <property type="entry name" value="CRAL/TRIO domain"/>
    <property type="match status" value="1"/>
</dbReference>
<accession>A0A1Y1HP61</accession>
<proteinExistence type="predicted"/>
<dbReference type="PANTHER" id="PTHR48411:SF1">
    <property type="entry name" value="OS01G0948300 PROTEIN"/>
    <property type="match status" value="1"/>
</dbReference>
<dbReference type="CDD" id="cd00170">
    <property type="entry name" value="SEC14"/>
    <property type="match status" value="1"/>
</dbReference>
<name>A0A1Y1HP61_KLENI</name>
<protein>
    <recommendedName>
        <fullName evidence="1">CRAL-TRIO domain-containing protein</fullName>
    </recommendedName>
</protein>
<gene>
    <name evidence="2" type="ORF">KFL_000120410</name>
</gene>
<reference evidence="2 3" key="1">
    <citation type="journal article" date="2014" name="Nat. Commun.">
        <title>Klebsormidium flaccidum genome reveals primary factors for plant terrestrial adaptation.</title>
        <authorList>
            <person name="Hori K."/>
            <person name="Maruyama F."/>
            <person name="Fujisawa T."/>
            <person name="Togashi T."/>
            <person name="Yamamoto N."/>
            <person name="Seo M."/>
            <person name="Sato S."/>
            <person name="Yamada T."/>
            <person name="Mori H."/>
            <person name="Tajima N."/>
            <person name="Moriyama T."/>
            <person name="Ikeuchi M."/>
            <person name="Watanabe M."/>
            <person name="Wada H."/>
            <person name="Kobayashi K."/>
            <person name="Saito M."/>
            <person name="Masuda T."/>
            <person name="Sasaki-Sekimoto Y."/>
            <person name="Mashiguchi K."/>
            <person name="Awai K."/>
            <person name="Shimojima M."/>
            <person name="Masuda S."/>
            <person name="Iwai M."/>
            <person name="Nobusawa T."/>
            <person name="Narise T."/>
            <person name="Kondo S."/>
            <person name="Saito H."/>
            <person name="Sato R."/>
            <person name="Murakawa M."/>
            <person name="Ihara Y."/>
            <person name="Oshima-Yamada Y."/>
            <person name="Ohtaka K."/>
            <person name="Satoh M."/>
            <person name="Sonobe K."/>
            <person name="Ishii M."/>
            <person name="Ohtani R."/>
            <person name="Kanamori-Sato M."/>
            <person name="Honoki R."/>
            <person name="Miyazaki D."/>
            <person name="Mochizuki H."/>
            <person name="Umetsu J."/>
            <person name="Higashi K."/>
            <person name="Shibata D."/>
            <person name="Kamiya Y."/>
            <person name="Sato N."/>
            <person name="Nakamura Y."/>
            <person name="Tabata S."/>
            <person name="Ida S."/>
            <person name="Kurokawa K."/>
            <person name="Ohta H."/>
        </authorList>
    </citation>
    <scope>NUCLEOTIDE SEQUENCE [LARGE SCALE GENOMIC DNA]</scope>
    <source>
        <strain evidence="2 3">NIES-2285</strain>
    </source>
</reference>
<dbReference type="InterPro" id="IPR036865">
    <property type="entry name" value="CRAL-TRIO_dom_sf"/>
</dbReference>
<dbReference type="EMBL" id="DF236961">
    <property type="protein sequence ID" value="GAQ78396.1"/>
    <property type="molecule type" value="Genomic_DNA"/>
</dbReference>
<dbReference type="Gene3D" id="3.40.525.10">
    <property type="entry name" value="CRAL-TRIO lipid binding domain"/>
    <property type="match status" value="1"/>
</dbReference>
<evidence type="ECO:0000259" key="1">
    <source>
        <dbReference type="PROSITE" id="PS50191"/>
    </source>
</evidence>
<evidence type="ECO:0000313" key="3">
    <source>
        <dbReference type="Proteomes" id="UP000054558"/>
    </source>
</evidence>
<dbReference type="OrthoDB" id="365077at2759"/>
<keyword evidence="3" id="KW-1185">Reference proteome</keyword>
<evidence type="ECO:0000313" key="2">
    <source>
        <dbReference type="EMBL" id="GAQ78396.1"/>
    </source>
</evidence>
<dbReference type="AlphaFoldDB" id="A0A1Y1HP61"/>
<sequence length="190" mass="20750">MGFLSVSGRDLQGRQVVVIIGKLLPAGATSRDRLRKYAIQKLHPVVSAGSYSILFVNTNATFQANSPGVLWLRSTFEALPSMYRAQLGAVYCLHPTLGLRLVLAAVAPWMSQGLWQKLVYVSRVEFLLEHVAAGQVALPDFVLEHDQELEGRPLMDYGVEADGDQAAMFRSATEGVPELREPLGVYHGAG</sequence>
<organism evidence="2 3">
    <name type="scientific">Klebsormidium nitens</name>
    <name type="common">Green alga</name>
    <name type="synonym">Ulothrix nitens</name>
    <dbReference type="NCBI Taxonomy" id="105231"/>
    <lineage>
        <taxon>Eukaryota</taxon>
        <taxon>Viridiplantae</taxon>
        <taxon>Streptophyta</taxon>
        <taxon>Klebsormidiophyceae</taxon>
        <taxon>Klebsormidiales</taxon>
        <taxon>Klebsormidiaceae</taxon>
        <taxon>Klebsormidium</taxon>
    </lineage>
</organism>
<dbReference type="InterPro" id="IPR001251">
    <property type="entry name" value="CRAL-TRIO_dom"/>
</dbReference>